<evidence type="ECO:0000313" key="2">
    <source>
        <dbReference type="EMBL" id="UYM15409.1"/>
    </source>
</evidence>
<dbReference type="Proteomes" id="UP001163255">
    <property type="component" value="Chromosome"/>
</dbReference>
<dbReference type="RefSeq" id="WP_262597406.1">
    <property type="nucleotide sequence ID" value="NZ_CP103300.1"/>
</dbReference>
<proteinExistence type="predicted"/>
<dbReference type="EMBL" id="CP103300">
    <property type="protein sequence ID" value="UYM15409.1"/>
    <property type="molecule type" value="Genomic_DNA"/>
</dbReference>
<feature type="signal peptide" evidence="1">
    <location>
        <begin position="1"/>
        <end position="20"/>
    </location>
</feature>
<feature type="chain" id="PRO_5046407954" description="DUF333 domain-containing protein" evidence="1">
    <location>
        <begin position="21"/>
        <end position="134"/>
    </location>
</feature>
<dbReference type="PROSITE" id="PS51257">
    <property type="entry name" value="PROKAR_LIPOPROTEIN"/>
    <property type="match status" value="1"/>
</dbReference>
<evidence type="ECO:0000313" key="3">
    <source>
        <dbReference type="Proteomes" id="UP001163255"/>
    </source>
</evidence>
<evidence type="ECO:0000256" key="1">
    <source>
        <dbReference type="SAM" id="SignalP"/>
    </source>
</evidence>
<sequence length="134" mass="14818">MRLFTPVVLVLLASSLTACSKQPTYNEIEKEKKLCLIQGGSLITKQRGDQSIYDVCIYEDNRQCELKALAKGLCRKGGFKITGYATEAAQYCAITGGRYAAGLNSNTPQETGSCTRRGRTCDAREYFENRCDLP</sequence>
<accession>A0ABY6GTX7</accession>
<organism evidence="2 3">
    <name type="scientific">Endozoicomonas euniceicola</name>
    <dbReference type="NCBI Taxonomy" id="1234143"/>
    <lineage>
        <taxon>Bacteria</taxon>
        <taxon>Pseudomonadati</taxon>
        <taxon>Pseudomonadota</taxon>
        <taxon>Gammaproteobacteria</taxon>
        <taxon>Oceanospirillales</taxon>
        <taxon>Endozoicomonadaceae</taxon>
        <taxon>Endozoicomonas</taxon>
    </lineage>
</organism>
<reference evidence="2" key="1">
    <citation type="submission" date="2022-10" db="EMBL/GenBank/DDBJ databases">
        <title>Completed Genome Sequence of two octocoral isolated bacterium, Endozoicomonas euniceicola EF212T and Endozoicomonas gorgoniicola PS125T.</title>
        <authorList>
            <person name="Chiou Y.-J."/>
            <person name="Chen Y.-H."/>
        </authorList>
    </citation>
    <scope>NUCLEOTIDE SEQUENCE</scope>
    <source>
        <strain evidence="2">EF212</strain>
    </source>
</reference>
<evidence type="ECO:0008006" key="4">
    <source>
        <dbReference type="Google" id="ProtNLM"/>
    </source>
</evidence>
<gene>
    <name evidence="2" type="ORF">NX720_21570</name>
</gene>
<name>A0ABY6GTX7_9GAMM</name>
<keyword evidence="3" id="KW-1185">Reference proteome</keyword>
<keyword evidence="1" id="KW-0732">Signal</keyword>
<protein>
    <recommendedName>
        <fullName evidence="4">DUF333 domain-containing protein</fullName>
    </recommendedName>
</protein>